<sequence>MFYLKPNFTKLANILSFVNSKDRHSRVDGPSLRTYEFSGRNTLLIRSLKTIRQHSATLRVMCYIWKTTHYVFMKKTSHKVAQNYLTAHDRFYPSWGSSGRCSSRVSVNLMFMFYLNSNCTVFEKYAHLQINFVFTRDSTESLVYGILQLNVLHTRGLMILRNHSGASNKRWLNSGNILAWQIRCPEFKLQEYAPLLGSEMTQWLKRKFTDRMVRGSTSASQLPLSSVVQPGSIPALVLLSGGTAARRQKRVTAERFFSFYWHDIRDIAVYFHEENYSQSCWKLFESPQPVSPLLELI</sequence>
<dbReference type="GeneID" id="20328189"/>
<dbReference type="Proteomes" id="UP000054324">
    <property type="component" value="Unassembled WGS sequence"/>
</dbReference>
<protein>
    <submittedName>
        <fullName evidence="1">Uncharacterized protein</fullName>
    </submittedName>
</protein>
<gene>
    <name evidence="1" type="ORF">T265_14023</name>
</gene>
<dbReference type="KEGG" id="ovi:T265_14023"/>
<dbReference type="CTD" id="20328189"/>
<evidence type="ECO:0000313" key="2">
    <source>
        <dbReference type="Proteomes" id="UP000054324"/>
    </source>
</evidence>
<name>A0A074ZKN7_OPIVI</name>
<evidence type="ECO:0000313" key="1">
    <source>
        <dbReference type="EMBL" id="KER26342.1"/>
    </source>
</evidence>
<keyword evidence="2" id="KW-1185">Reference proteome</keyword>
<dbReference type="EMBL" id="KL596750">
    <property type="protein sequence ID" value="KER26342.1"/>
    <property type="molecule type" value="Genomic_DNA"/>
</dbReference>
<accession>A0A074ZKN7</accession>
<dbReference type="AlphaFoldDB" id="A0A074ZKN7"/>
<dbReference type="STRING" id="6198.A0A074ZKN7"/>
<dbReference type="RefSeq" id="XP_009169926.1">
    <property type="nucleotide sequence ID" value="XM_009171662.1"/>
</dbReference>
<proteinExistence type="predicted"/>
<reference evidence="1 2" key="1">
    <citation type="submission" date="2013-11" db="EMBL/GenBank/DDBJ databases">
        <title>Opisthorchis viverrini - life in the bile duct.</title>
        <authorList>
            <person name="Young N.D."/>
            <person name="Nagarajan N."/>
            <person name="Lin S.J."/>
            <person name="Korhonen P.K."/>
            <person name="Jex A.R."/>
            <person name="Hall R.S."/>
            <person name="Safavi-Hemami H."/>
            <person name="Kaewkong W."/>
            <person name="Bertrand D."/>
            <person name="Gao S."/>
            <person name="Seet Q."/>
            <person name="Wongkham S."/>
            <person name="Teh B.T."/>
            <person name="Wongkham C."/>
            <person name="Intapan P.M."/>
            <person name="Maleewong W."/>
            <person name="Yang X."/>
            <person name="Hu M."/>
            <person name="Wang Z."/>
            <person name="Hofmann A."/>
            <person name="Sternberg P.W."/>
            <person name="Tan P."/>
            <person name="Wang J."/>
            <person name="Gasser R.B."/>
        </authorList>
    </citation>
    <scope>NUCLEOTIDE SEQUENCE [LARGE SCALE GENOMIC DNA]</scope>
</reference>
<organism evidence="1 2">
    <name type="scientific">Opisthorchis viverrini</name>
    <name type="common">Southeast Asian liver fluke</name>
    <dbReference type="NCBI Taxonomy" id="6198"/>
    <lineage>
        <taxon>Eukaryota</taxon>
        <taxon>Metazoa</taxon>
        <taxon>Spiralia</taxon>
        <taxon>Lophotrochozoa</taxon>
        <taxon>Platyhelminthes</taxon>
        <taxon>Trematoda</taxon>
        <taxon>Digenea</taxon>
        <taxon>Opisthorchiida</taxon>
        <taxon>Opisthorchiata</taxon>
        <taxon>Opisthorchiidae</taxon>
        <taxon>Opisthorchis</taxon>
    </lineage>
</organism>
<feature type="non-terminal residue" evidence="1">
    <location>
        <position position="297"/>
    </location>
</feature>